<feature type="region of interest" description="Disordered" evidence="5">
    <location>
        <begin position="668"/>
        <end position="687"/>
    </location>
</feature>
<evidence type="ECO:0000256" key="3">
    <source>
        <dbReference type="ARBA" id="ARBA00022737"/>
    </source>
</evidence>
<evidence type="ECO:0000256" key="1">
    <source>
        <dbReference type="ARBA" id="ARBA00022540"/>
    </source>
</evidence>
<organism evidence="7 8">
    <name type="scientific">Babesia ovata</name>
    <dbReference type="NCBI Taxonomy" id="189622"/>
    <lineage>
        <taxon>Eukaryota</taxon>
        <taxon>Sar</taxon>
        <taxon>Alveolata</taxon>
        <taxon>Apicomplexa</taxon>
        <taxon>Aconoidasida</taxon>
        <taxon>Piroplasmida</taxon>
        <taxon>Babesiidae</taxon>
        <taxon>Babesia</taxon>
    </lineage>
</organism>
<dbReference type="Pfam" id="PF08662">
    <property type="entry name" value="eIF2A"/>
    <property type="match status" value="1"/>
</dbReference>
<gene>
    <name evidence="7" type="ORF">BOVATA_006040</name>
</gene>
<dbReference type="OrthoDB" id="378109at2759"/>
<dbReference type="InterPro" id="IPR013979">
    <property type="entry name" value="TIF_beta_prop-like"/>
</dbReference>
<dbReference type="InterPro" id="IPR011387">
    <property type="entry name" value="TIF2A"/>
</dbReference>
<dbReference type="PANTHER" id="PTHR13227:SF0">
    <property type="entry name" value="EUKARYOTIC TRANSLATION INITIATION FACTOR 2A"/>
    <property type="match status" value="1"/>
</dbReference>
<accession>A0A2H6K7Y9</accession>
<name>A0A2H6K7Y9_9APIC</name>
<dbReference type="RefSeq" id="XP_028865354.1">
    <property type="nucleotide sequence ID" value="XM_029009521.1"/>
</dbReference>
<keyword evidence="3" id="KW-0677">Repeat</keyword>
<evidence type="ECO:0000256" key="4">
    <source>
        <dbReference type="ARBA" id="ARBA00022917"/>
    </source>
</evidence>
<proteinExistence type="predicted"/>
<dbReference type="SUPFAM" id="SSF82171">
    <property type="entry name" value="DPP6 N-terminal domain-like"/>
    <property type="match status" value="1"/>
</dbReference>
<dbReference type="PANTHER" id="PTHR13227">
    <property type="entry name" value="EUKARYOTIC TRANSLATION INITIATION FACTOR 2A"/>
    <property type="match status" value="1"/>
</dbReference>
<evidence type="ECO:0000259" key="6">
    <source>
        <dbReference type="Pfam" id="PF08662"/>
    </source>
</evidence>
<comment type="caution">
    <text evidence="7">The sequence shown here is derived from an EMBL/GenBank/DDBJ whole genome shotgun (WGS) entry which is preliminary data.</text>
</comment>
<evidence type="ECO:0000256" key="5">
    <source>
        <dbReference type="SAM" id="MobiDB-lite"/>
    </source>
</evidence>
<keyword evidence="8" id="KW-1185">Reference proteome</keyword>
<keyword evidence="4" id="KW-0648">Protein biosynthesis</keyword>
<reference evidence="7 8" key="1">
    <citation type="journal article" date="2017" name="BMC Genomics">
        <title>Whole-genome assembly of Babesia ovata and comparative genomics between closely related pathogens.</title>
        <authorList>
            <person name="Yamagishi J."/>
            <person name="Asada M."/>
            <person name="Hakimi H."/>
            <person name="Tanaka T.Q."/>
            <person name="Sugimoto C."/>
            <person name="Kawazu S."/>
        </authorList>
    </citation>
    <scope>NUCLEOTIDE SEQUENCE [LARGE SCALE GENOMIC DNA]</scope>
    <source>
        <strain evidence="7 8">Miyake</strain>
    </source>
</reference>
<feature type="compositionally biased region" description="Polar residues" evidence="5">
    <location>
        <begin position="275"/>
        <end position="285"/>
    </location>
</feature>
<dbReference type="VEuPathDB" id="PiroplasmaDB:BOVATA_006040"/>
<protein>
    <submittedName>
        <fullName evidence="7">Eukaryotic translation initiation factor subunit</fullName>
    </submittedName>
</protein>
<dbReference type="GO" id="GO:0043022">
    <property type="term" value="F:ribosome binding"/>
    <property type="evidence" value="ECO:0007669"/>
    <property type="project" value="TreeGrafter"/>
</dbReference>
<dbReference type="GeneID" id="39872881"/>
<dbReference type="Proteomes" id="UP000236319">
    <property type="component" value="Unassembled WGS sequence"/>
</dbReference>
<feature type="region of interest" description="Disordered" evidence="5">
    <location>
        <begin position="253"/>
        <end position="320"/>
    </location>
</feature>
<evidence type="ECO:0000313" key="8">
    <source>
        <dbReference type="Proteomes" id="UP000236319"/>
    </source>
</evidence>
<feature type="domain" description="Translation initiation factor beta propellor-like" evidence="6">
    <location>
        <begin position="387"/>
        <end position="576"/>
    </location>
</feature>
<evidence type="ECO:0000313" key="7">
    <source>
        <dbReference type="EMBL" id="GBE59111.1"/>
    </source>
</evidence>
<dbReference type="GO" id="GO:0022627">
    <property type="term" value="C:cytosolic small ribosomal subunit"/>
    <property type="evidence" value="ECO:0007669"/>
    <property type="project" value="TreeGrafter"/>
</dbReference>
<dbReference type="GO" id="GO:0003729">
    <property type="term" value="F:mRNA binding"/>
    <property type="evidence" value="ECO:0007669"/>
    <property type="project" value="TreeGrafter"/>
</dbReference>
<dbReference type="GO" id="GO:0003743">
    <property type="term" value="F:translation initiation factor activity"/>
    <property type="evidence" value="ECO:0007669"/>
    <property type="project" value="UniProtKB-KW"/>
</dbReference>
<dbReference type="AlphaFoldDB" id="A0A2H6K7Y9"/>
<dbReference type="GO" id="GO:0000049">
    <property type="term" value="F:tRNA binding"/>
    <property type="evidence" value="ECO:0007669"/>
    <property type="project" value="TreeGrafter"/>
</dbReference>
<evidence type="ECO:0000256" key="2">
    <source>
        <dbReference type="ARBA" id="ARBA00022574"/>
    </source>
</evidence>
<sequence length="826" mass="91563">MAARPRETNMFLVHGKNGLFVNSCAPGRRTETPTDYSADANESARSDSATPYSSVTVWSLNRFARHYARSPNNNVAIVDDRLGLSILHVKGNTPSDFSFDTLRGVGKYRNLYTPIGCKNIKHLQWSNNGVYLVIYFNLINCSRETGLFLEDNLHIWDISQKSIVGSFSTRRLSPDQWPIIKWVGHSDMFAFCYGQQVSLYSITSSENTPLKSTRLMHSIPIPRVFSVEVFSPQCTPYFYDERIGGVAGHEKRGDVFPGGKANHTGGLSLGERSGTDATTVGSLAGSSDRDDASSVAPGDLLGSVPDSNTGPAGAKGISVTSPRSSAALEGKTLARIRADARNSIISLAAYTKADVSTQIAGNLRITTMRCVNDELTQLCTVDHELKTEDSADMFWSPSGRSLLVLGQSIVDLAGEKYGSTSNCFLFRASGEFVCRVNIQTTHDARWCPTRDEFILMEGNMPCDITLYNSDCVRLFTFPKSYRNTIKWNPLGNMVALCGFGNLAGEICFWYRKDARDYEQIVHLKEPCTVLSEWSSDSRYFMAASTFPRMKVDNFLKIFSHEGDLLESQKFDECYGVCWMDYPRSEWEFVRPNVRQSSQRKAVYRPKILPKDDLPRRSSEGYGVRSLLDTDVFFRDGKASSGPSLSQDGVSVPVAAEGPRDHSVWHSLLNTNGLSKPPGSVMPPRGGRGRSYRGSLFSNDYGDKNDPTVDLMDAFRHVFSLSQFRPPPHPVSYENVNPPPVPREFPGGDYAAMFSGKRMPYNGRGGAGSASSGPDEASKSLSMLMRIKSQMQCEKSKPLQQTVLDEVQLLKLLLEAKNRSINRTRAD</sequence>
<keyword evidence="2" id="KW-0853">WD repeat</keyword>
<keyword evidence="1 7" id="KW-0396">Initiation factor</keyword>
<dbReference type="EMBL" id="BDSA01000001">
    <property type="protein sequence ID" value="GBE59111.1"/>
    <property type="molecule type" value="Genomic_DNA"/>
</dbReference>